<dbReference type="GO" id="GO:0006633">
    <property type="term" value="P:fatty acid biosynthetic process"/>
    <property type="evidence" value="ECO:0007669"/>
    <property type="project" value="InterPro"/>
</dbReference>
<dbReference type="EMBL" id="BLJN01000007">
    <property type="protein sequence ID" value="GFE83737.1"/>
    <property type="molecule type" value="Genomic_DNA"/>
</dbReference>
<evidence type="ECO:0000259" key="4">
    <source>
        <dbReference type="Pfam" id="PF08545"/>
    </source>
</evidence>
<evidence type="ECO:0000259" key="3">
    <source>
        <dbReference type="Pfam" id="PF08541"/>
    </source>
</evidence>
<organism evidence="5 6">
    <name type="scientific">Steroidobacter agaridevorans</name>
    <dbReference type="NCBI Taxonomy" id="2695856"/>
    <lineage>
        <taxon>Bacteria</taxon>
        <taxon>Pseudomonadati</taxon>
        <taxon>Pseudomonadota</taxon>
        <taxon>Gammaproteobacteria</taxon>
        <taxon>Steroidobacterales</taxon>
        <taxon>Steroidobacteraceae</taxon>
        <taxon>Steroidobacter</taxon>
    </lineage>
</organism>
<dbReference type="GO" id="GO:0044550">
    <property type="term" value="P:secondary metabolite biosynthetic process"/>
    <property type="evidence" value="ECO:0007669"/>
    <property type="project" value="TreeGrafter"/>
</dbReference>
<dbReference type="SUPFAM" id="SSF53901">
    <property type="entry name" value="Thiolase-like"/>
    <property type="match status" value="1"/>
</dbReference>
<name>A0A829YK61_9GAMM</name>
<keyword evidence="6" id="KW-1185">Reference proteome</keyword>
<keyword evidence="2" id="KW-0012">Acyltransferase</keyword>
<dbReference type="Pfam" id="PF08541">
    <property type="entry name" value="ACP_syn_III_C"/>
    <property type="match status" value="1"/>
</dbReference>
<proteinExistence type="predicted"/>
<accession>A0A829YK61</accession>
<dbReference type="PANTHER" id="PTHR34069">
    <property type="entry name" value="3-OXOACYL-[ACYL-CARRIER-PROTEIN] SYNTHASE 3"/>
    <property type="match status" value="1"/>
</dbReference>
<evidence type="ECO:0000313" key="6">
    <source>
        <dbReference type="Proteomes" id="UP000445000"/>
    </source>
</evidence>
<evidence type="ECO:0000313" key="5">
    <source>
        <dbReference type="EMBL" id="GFE83737.1"/>
    </source>
</evidence>
<evidence type="ECO:0000256" key="1">
    <source>
        <dbReference type="ARBA" id="ARBA00022679"/>
    </source>
</evidence>
<feature type="domain" description="Beta-ketoacyl-[acyl-carrier-protein] synthase III C-terminal" evidence="3">
    <location>
        <begin position="226"/>
        <end position="312"/>
    </location>
</feature>
<dbReference type="Gene3D" id="3.40.47.10">
    <property type="match status" value="1"/>
</dbReference>
<feature type="domain" description="Beta-ketoacyl-[acyl-carrier-protein] synthase III N-terminal" evidence="4">
    <location>
        <begin position="106"/>
        <end position="179"/>
    </location>
</feature>
<sequence>MFIHASGEYLPERVVDNDYFSRLTGRPSPWFEQLTGIRQRRRAGEGENANSMAIAAVKHLLRTGDANLEDIDLIIGASYTPWDTIGTIAHVLQREFSLANARAMYLSTACSSFIDAIDMASAYFASGRSTKALVVASEHNSLYSSDGDEKSGHLWGDGAAALILGNTPGKLQLEVLDTHTVGLADRGKGPFGITMVPRDGGLVMHHGKDIFVHACREMAGMARLLLERNKLTVGDVRLVIPHQANKRIIDSVADDLGLAPQRVALTIGELGNTGCASVAITLHRYAHKLEPGEYALLIAFGGGYSAAGALVRRAP</sequence>
<dbReference type="Pfam" id="PF08545">
    <property type="entry name" value="ACP_syn_III"/>
    <property type="match status" value="1"/>
</dbReference>
<dbReference type="PANTHER" id="PTHR34069:SF2">
    <property type="entry name" value="BETA-KETOACYL-[ACYL-CARRIER-PROTEIN] SYNTHASE III"/>
    <property type="match status" value="1"/>
</dbReference>
<dbReference type="InterPro" id="IPR013751">
    <property type="entry name" value="ACP_syn_III_N"/>
</dbReference>
<reference evidence="6" key="1">
    <citation type="submission" date="2020-01" db="EMBL/GenBank/DDBJ databases">
        <title>'Steroidobacter agaridevorans' sp. nov., agar-degrading bacteria isolated from rhizosphere soils.</title>
        <authorList>
            <person name="Ikenaga M."/>
            <person name="Kataoka M."/>
            <person name="Murouchi A."/>
            <person name="Katsuragi S."/>
            <person name="Sakai M."/>
        </authorList>
    </citation>
    <scope>NUCLEOTIDE SEQUENCE [LARGE SCALE GENOMIC DNA]</scope>
    <source>
        <strain evidence="6">YU21-B</strain>
    </source>
</reference>
<comment type="caution">
    <text evidence="5">The sequence shown here is derived from an EMBL/GenBank/DDBJ whole genome shotgun (WGS) entry which is preliminary data.</text>
</comment>
<dbReference type="RefSeq" id="WP_161815365.1">
    <property type="nucleotide sequence ID" value="NZ_BLJN01000007.1"/>
</dbReference>
<protein>
    <submittedName>
        <fullName evidence="5">3-oxoacyl-[acyl-carrier-protein] synthase 3</fullName>
    </submittedName>
</protein>
<evidence type="ECO:0000256" key="2">
    <source>
        <dbReference type="ARBA" id="ARBA00023315"/>
    </source>
</evidence>
<dbReference type="Proteomes" id="UP000445000">
    <property type="component" value="Unassembled WGS sequence"/>
</dbReference>
<dbReference type="InterPro" id="IPR013747">
    <property type="entry name" value="ACP_syn_III_C"/>
</dbReference>
<dbReference type="InterPro" id="IPR016039">
    <property type="entry name" value="Thiolase-like"/>
</dbReference>
<gene>
    <name evidence="5" type="primary">fabH</name>
    <name evidence="5" type="ORF">GCM10011487_57370</name>
</gene>
<keyword evidence="1" id="KW-0808">Transferase</keyword>
<dbReference type="GO" id="GO:0004315">
    <property type="term" value="F:3-oxoacyl-[acyl-carrier-protein] synthase activity"/>
    <property type="evidence" value="ECO:0007669"/>
    <property type="project" value="InterPro"/>
</dbReference>
<dbReference type="AlphaFoldDB" id="A0A829YK61"/>
<dbReference type="CDD" id="cd00830">
    <property type="entry name" value="KAS_III"/>
    <property type="match status" value="1"/>
</dbReference>